<evidence type="ECO:0000259" key="3">
    <source>
        <dbReference type="PROSITE" id="PS50086"/>
    </source>
</evidence>
<dbReference type="InterPro" id="IPR000195">
    <property type="entry name" value="Rab-GAP-TBC_dom"/>
</dbReference>
<feature type="compositionally biased region" description="Basic and acidic residues" evidence="2">
    <location>
        <begin position="1217"/>
        <end position="1250"/>
    </location>
</feature>
<dbReference type="PANTHER" id="PTHR12161:SF5">
    <property type="entry name" value="IST1 HOMOLOG"/>
    <property type="match status" value="1"/>
</dbReference>
<dbReference type="AlphaFoldDB" id="A0A2H3J782"/>
<dbReference type="Gene3D" id="1.10.472.80">
    <property type="entry name" value="Ypt/Rab-GAP domain of gyp1p, domain 3"/>
    <property type="match status" value="1"/>
</dbReference>
<comment type="similarity">
    <text evidence="1">Belongs to the IST1 family.</text>
</comment>
<dbReference type="Proteomes" id="UP000218811">
    <property type="component" value="Unassembled WGS sequence"/>
</dbReference>
<dbReference type="InterPro" id="IPR005061">
    <property type="entry name" value="Ist1"/>
</dbReference>
<feature type="compositionally biased region" description="Low complexity" evidence="2">
    <location>
        <begin position="791"/>
        <end position="805"/>
    </location>
</feature>
<evidence type="ECO:0000313" key="5">
    <source>
        <dbReference type="Proteomes" id="UP000218811"/>
    </source>
</evidence>
<dbReference type="SUPFAM" id="SSF47923">
    <property type="entry name" value="Ypt/Rab-GAP domain of gyp1p"/>
    <property type="match status" value="2"/>
</dbReference>
<feature type="region of interest" description="Disordered" evidence="2">
    <location>
        <begin position="710"/>
        <end position="752"/>
    </location>
</feature>
<feature type="compositionally biased region" description="Polar residues" evidence="2">
    <location>
        <begin position="970"/>
        <end position="979"/>
    </location>
</feature>
<feature type="compositionally biased region" description="Polar residues" evidence="2">
    <location>
        <begin position="686"/>
        <end position="695"/>
    </location>
</feature>
<feature type="compositionally biased region" description="Basic and acidic residues" evidence="2">
    <location>
        <begin position="666"/>
        <end position="676"/>
    </location>
</feature>
<organism evidence="4 5">
    <name type="scientific">Wolfiporia cocos (strain MD-104)</name>
    <name type="common">Brown rot fungus</name>
    <dbReference type="NCBI Taxonomy" id="742152"/>
    <lineage>
        <taxon>Eukaryota</taxon>
        <taxon>Fungi</taxon>
        <taxon>Dikarya</taxon>
        <taxon>Basidiomycota</taxon>
        <taxon>Agaricomycotina</taxon>
        <taxon>Agaricomycetes</taxon>
        <taxon>Polyporales</taxon>
        <taxon>Phaeolaceae</taxon>
        <taxon>Wolfiporia</taxon>
    </lineage>
</organism>
<keyword evidence="5" id="KW-1185">Reference proteome</keyword>
<feature type="compositionally biased region" description="Low complexity" evidence="2">
    <location>
        <begin position="375"/>
        <end position="391"/>
    </location>
</feature>
<gene>
    <name evidence="4" type="ORF">WOLCODRAFT_136053</name>
</gene>
<feature type="region of interest" description="Disordered" evidence="2">
    <location>
        <begin position="790"/>
        <end position="1279"/>
    </location>
</feature>
<feature type="compositionally biased region" description="Basic and acidic residues" evidence="2">
    <location>
        <begin position="1040"/>
        <end position="1050"/>
    </location>
</feature>
<sequence length="1279" mass="139611">MAAWEPTRMKSQLRLTSQKLGQLQDRMESQAQITQRDIATLLQQGNVPLARAKARKLINEDTLSDLLQTLEMHVGMILGHLGELERSGPPSPILLEAASSIIVAAPQVDSKDLRIVRDILLQRLGTEFARSVDDYVSLKVRDILSVRPPSAARLDQYLFGIAKTHGVQWYPDLQPHEKVNALSEILDPSAVPVVDLARLRTLCAHGLPDYPPWLRPKIWRLLLGTLPVEKGSWGEADRKSRENYYDLIRRLLEPFSSLPPPTTPLASLDATLLTVSKELAQVPPQLMTQLQETQEPSPLCPLEETAPEDIRIGCANDLDFRLRLIREAESKDDSKNDSTPEIRLESTPEIRLDAPENNADEHDLMQSGAEQTDALGLTLTPGSPSSGSTTLHPSRPMGAHPRHASALLRLLYVHSCLNPANQSPHIGSLLVPVYSALVEEVAPEDAAHIEADTFWLFEVIVGELIELNDVEGGNIWTGKFSERLYWADPELADDLQLKGLDPALPHYSFRWLVPVLTHTLPLPSVLTVWDALFSRNVRERGVNPKLEYLLDICTSMLLRARTVLLRLGRPSRRSSNMWFDEIAAIPATPLSGRELEDAFAEGMSFLQQYPVEAAGGIEVILQTAYDLTLRREAEASSSKSGTVGLGVRLRDTVWKGFATQPSIIESQHETEESDRTDSEEETESEQITTRGASSLTSRLADTVWRGISNQSAMEAPPSPTSPYATLPPSPEPPAKILPEPPTDDTQKVNPSRASKIWGYAEKFRESDTAATLAKVSTNWRVKAFDAWNKRSSGSSSTFLAPPSSSRPSSVEYEYSRRTSLVEETFSKPSGSDKRRGGSLPGIDRSEVYSPPARPAYFHPPRDSIIFTGNKSPLSPTNHEKPLSDAGSPGSSGFRASLASLGFASHNEPPKPPSKSAPRPLLLNSASLITSPHSRSPTPSSADRAWADSVRGKRPSPVHQDSISSISSVSPNARFSSRGSARSELESDTGSRIVPLRSTRSPRPGGSRHVTPTSSITSSPPSAHRRMDIETSTHSGSDDGSNDKGWSRVDLPESPPTGPSPPPPRTPEATAIMTTDVRVEAPEPQQSSLALGDANDTESEKPVSSPGSKLSRRPPPLSRLSVGGDMSEDSPTTQAPPRSPRLKSKRAPPRLATRTQKNAKSENGTPAHDTLAPERPGSDELDNATTPRATSFDATFPTTSTSPRPARRVRKASGEGNGEVRTRKLSGEGRERVKKGSVDGRARKVSGEREVTKHKRDSSAVQGDDEGYNDLLSAYESEDA</sequence>
<dbReference type="Pfam" id="PF03398">
    <property type="entry name" value="Ist1"/>
    <property type="match status" value="1"/>
</dbReference>
<feature type="compositionally biased region" description="Polar residues" evidence="2">
    <location>
        <begin position="1182"/>
        <end position="1202"/>
    </location>
</feature>
<feature type="compositionally biased region" description="Polar residues" evidence="2">
    <location>
        <begin position="1152"/>
        <end position="1163"/>
    </location>
</feature>
<feature type="domain" description="Rab-GAP TBC" evidence="3">
    <location>
        <begin position="209"/>
        <end position="536"/>
    </location>
</feature>
<feature type="compositionally biased region" description="Pro residues" evidence="2">
    <location>
        <begin position="716"/>
        <end position="740"/>
    </location>
</feature>
<evidence type="ECO:0000313" key="4">
    <source>
        <dbReference type="EMBL" id="PCH38122.1"/>
    </source>
</evidence>
<evidence type="ECO:0000256" key="2">
    <source>
        <dbReference type="SAM" id="MobiDB-lite"/>
    </source>
</evidence>
<dbReference type="InterPro" id="IPR035969">
    <property type="entry name" value="Rab-GAP_TBC_sf"/>
</dbReference>
<feature type="region of interest" description="Disordered" evidence="2">
    <location>
        <begin position="330"/>
        <end position="356"/>
    </location>
</feature>
<feature type="compositionally biased region" description="Polar residues" evidence="2">
    <location>
        <begin position="866"/>
        <end position="876"/>
    </location>
</feature>
<dbReference type="EMBL" id="KB467942">
    <property type="protein sequence ID" value="PCH38122.1"/>
    <property type="molecule type" value="Genomic_DNA"/>
</dbReference>
<dbReference type="STRING" id="742152.A0A2H3J782"/>
<dbReference type="PROSITE" id="PS50086">
    <property type="entry name" value="TBC_RABGAP"/>
    <property type="match status" value="1"/>
</dbReference>
<protein>
    <recommendedName>
        <fullName evidence="3">Rab-GAP TBC domain-containing protein</fullName>
    </recommendedName>
</protein>
<dbReference type="InterPro" id="IPR042277">
    <property type="entry name" value="IST1-like"/>
</dbReference>
<feature type="region of interest" description="Disordered" evidence="2">
    <location>
        <begin position="660"/>
        <end position="695"/>
    </location>
</feature>
<dbReference type="GO" id="GO:0015031">
    <property type="term" value="P:protein transport"/>
    <property type="evidence" value="ECO:0007669"/>
    <property type="project" value="InterPro"/>
</dbReference>
<evidence type="ECO:0000256" key="1">
    <source>
        <dbReference type="ARBA" id="ARBA00005536"/>
    </source>
</evidence>
<feature type="compositionally biased region" description="Pro residues" evidence="2">
    <location>
        <begin position="1052"/>
        <end position="1065"/>
    </location>
</feature>
<feature type="compositionally biased region" description="Low complexity" evidence="2">
    <location>
        <begin position="929"/>
        <end position="940"/>
    </location>
</feature>
<accession>A0A2H3J782</accession>
<proteinExistence type="inferred from homology"/>
<dbReference type="Gene3D" id="1.20.1260.60">
    <property type="entry name" value="Vacuolar protein sorting-associated protein Ist1"/>
    <property type="match status" value="1"/>
</dbReference>
<name>A0A2H3J782_WOLCO</name>
<dbReference type="OrthoDB" id="29853at2759"/>
<dbReference type="OMA" id="PHYSFRW"/>
<dbReference type="PANTHER" id="PTHR12161">
    <property type="entry name" value="IST1 FAMILY MEMBER"/>
    <property type="match status" value="1"/>
</dbReference>
<feature type="compositionally biased region" description="Low complexity" evidence="2">
    <location>
        <begin position="996"/>
        <end position="1021"/>
    </location>
</feature>
<dbReference type="Pfam" id="PF00566">
    <property type="entry name" value="RabGAP-TBC"/>
    <property type="match status" value="1"/>
</dbReference>
<reference evidence="4 5" key="1">
    <citation type="journal article" date="2012" name="Science">
        <title>The Paleozoic origin of enzymatic lignin decomposition reconstructed from 31 fungal genomes.</title>
        <authorList>
            <person name="Floudas D."/>
            <person name="Binder M."/>
            <person name="Riley R."/>
            <person name="Barry K."/>
            <person name="Blanchette R.A."/>
            <person name="Henrissat B."/>
            <person name="Martinez A.T."/>
            <person name="Otillar R."/>
            <person name="Spatafora J.W."/>
            <person name="Yadav J.S."/>
            <person name="Aerts A."/>
            <person name="Benoit I."/>
            <person name="Boyd A."/>
            <person name="Carlson A."/>
            <person name="Copeland A."/>
            <person name="Coutinho P.M."/>
            <person name="de Vries R.P."/>
            <person name="Ferreira P."/>
            <person name="Findley K."/>
            <person name="Foster B."/>
            <person name="Gaskell J."/>
            <person name="Glotzer D."/>
            <person name="Gorecki P."/>
            <person name="Heitman J."/>
            <person name="Hesse C."/>
            <person name="Hori C."/>
            <person name="Igarashi K."/>
            <person name="Jurgens J.A."/>
            <person name="Kallen N."/>
            <person name="Kersten P."/>
            <person name="Kohler A."/>
            <person name="Kuees U."/>
            <person name="Kumar T.K.A."/>
            <person name="Kuo A."/>
            <person name="LaButti K."/>
            <person name="Larrondo L.F."/>
            <person name="Lindquist E."/>
            <person name="Ling A."/>
            <person name="Lombard V."/>
            <person name="Lucas S."/>
            <person name="Lundell T."/>
            <person name="Martin R."/>
            <person name="McLaughlin D.J."/>
            <person name="Morgenstern I."/>
            <person name="Morin E."/>
            <person name="Murat C."/>
            <person name="Nagy L.G."/>
            <person name="Nolan M."/>
            <person name="Ohm R.A."/>
            <person name="Patyshakuliyeva A."/>
            <person name="Rokas A."/>
            <person name="Ruiz-Duenas F.J."/>
            <person name="Sabat G."/>
            <person name="Salamov A."/>
            <person name="Samejima M."/>
            <person name="Schmutz J."/>
            <person name="Slot J.C."/>
            <person name="St John F."/>
            <person name="Stenlid J."/>
            <person name="Sun H."/>
            <person name="Sun S."/>
            <person name="Syed K."/>
            <person name="Tsang A."/>
            <person name="Wiebenga A."/>
            <person name="Young D."/>
            <person name="Pisabarro A."/>
            <person name="Eastwood D.C."/>
            <person name="Martin F."/>
            <person name="Cullen D."/>
            <person name="Grigoriev I.V."/>
            <person name="Hibbett D.S."/>
        </authorList>
    </citation>
    <scope>NUCLEOTIDE SEQUENCE [LARGE SCALE GENOMIC DNA]</scope>
    <source>
        <strain evidence="4 5">MD-104</strain>
    </source>
</reference>
<feature type="region of interest" description="Disordered" evidence="2">
    <location>
        <begin position="375"/>
        <end position="399"/>
    </location>
</feature>